<dbReference type="GO" id="GO:0046872">
    <property type="term" value="F:metal ion binding"/>
    <property type="evidence" value="ECO:0007669"/>
    <property type="project" value="UniProtKB-KW"/>
</dbReference>
<reference evidence="9 12" key="2">
    <citation type="submission" date="2016-06" db="EMBL/GenBank/DDBJ databases">
        <authorList>
            <person name="Kjaerup R.B."/>
            <person name="Dalgaard T.S."/>
            <person name="Juul-Madsen H.R."/>
        </authorList>
    </citation>
    <scope>NUCLEOTIDE SEQUENCE [LARGE SCALE GENOMIC DNA]</scope>
    <source>
        <strain evidence="9 12">CECT 5115</strain>
    </source>
</reference>
<dbReference type="GO" id="GO:0051537">
    <property type="term" value="F:2 iron, 2 sulfur cluster binding"/>
    <property type="evidence" value="ECO:0007669"/>
    <property type="project" value="UniProtKB-KW"/>
</dbReference>
<dbReference type="SUPFAM" id="SSF63380">
    <property type="entry name" value="Riboflavin synthase domain-like"/>
    <property type="match status" value="1"/>
</dbReference>
<keyword evidence="6" id="KW-0411">Iron-sulfur</keyword>
<accession>A0A1C3JLV3</accession>
<keyword evidence="2" id="KW-0001">2Fe-2S</keyword>
<keyword evidence="11" id="KW-1185">Reference proteome</keyword>
<dbReference type="EMBL" id="FLRB01000012">
    <property type="protein sequence ID" value="SBT21189.1"/>
    <property type="molecule type" value="Genomic_DNA"/>
</dbReference>
<dbReference type="Proteomes" id="UP000092840">
    <property type="component" value="Unassembled WGS sequence"/>
</dbReference>
<dbReference type="InterPro" id="IPR050415">
    <property type="entry name" value="MRET"/>
</dbReference>
<keyword evidence="3" id="KW-0479">Metal-binding</keyword>
<evidence type="ECO:0000313" key="11">
    <source>
        <dbReference type="Proteomes" id="UP000092840"/>
    </source>
</evidence>
<feature type="domain" description="FAD-binding FR-type" evidence="8">
    <location>
        <begin position="3"/>
        <end position="104"/>
    </location>
</feature>
<dbReference type="PANTHER" id="PTHR47354">
    <property type="entry name" value="NADH OXIDOREDUCTASE HCR"/>
    <property type="match status" value="1"/>
</dbReference>
<proteinExistence type="predicted"/>
<evidence type="ECO:0000259" key="8">
    <source>
        <dbReference type="PROSITE" id="PS51384"/>
    </source>
</evidence>
<keyword evidence="5" id="KW-0408">Iron</keyword>
<dbReference type="InterPro" id="IPR006058">
    <property type="entry name" value="2Fe2S_fd_BS"/>
</dbReference>
<name>A0A1C3JLV3_9GAMM</name>
<dbReference type="PANTHER" id="PTHR47354:SF1">
    <property type="entry name" value="CARNITINE MONOOXYGENASE REDUCTASE SUBUNIT"/>
    <property type="match status" value="1"/>
</dbReference>
<dbReference type="SUPFAM" id="SSF54292">
    <property type="entry name" value="2Fe-2S ferredoxin-like"/>
    <property type="match status" value="1"/>
</dbReference>
<dbReference type="InterPro" id="IPR036010">
    <property type="entry name" value="2Fe-2S_ferredoxin-like_sf"/>
</dbReference>
<dbReference type="EC" id="1.-.-.-" evidence="9"/>
<dbReference type="PRINTS" id="PR00409">
    <property type="entry name" value="PHDIOXRDTASE"/>
</dbReference>
<dbReference type="Gene3D" id="3.40.50.80">
    <property type="entry name" value="Nucleotide-binding domain of ferredoxin-NADP reductase (FNR) module"/>
    <property type="match status" value="1"/>
</dbReference>
<dbReference type="InterPro" id="IPR017927">
    <property type="entry name" value="FAD-bd_FR_type"/>
</dbReference>
<keyword evidence="1" id="KW-0285">Flavoprotein</keyword>
<dbReference type="CDD" id="cd06185">
    <property type="entry name" value="PDR_like"/>
    <property type="match status" value="1"/>
</dbReference>
<evidence type="ECO:0000313" key="9">
    <source>
        <dbReference type="EMBL" id="SBT16141.1"/>
    </source>
</evidence>
<dbReference type="InterPro" id="IPR017938">
    <property type="entry name" value="Riboflavin_synthase-like_b-brl"/>
</dbReference>
<dbReference type="AlphaFoldDB" id="A0A1C3JLV3"/>
<dbReference type="PROSITE" id="PS51384">
    <property type="entry name" value="FAD_FR"/>
    <property type="match status" value="1"/>
</dbReference>
<dbReference type="PROSITE" id="PS00197">
    <property type="entry name" value="2FE2S_FER_1"/>
    <property type="match status" value="1"/>
</dbReference>
<dbReference type="SUPFAM" id="SSF52343">
    <property type="entry name" value="Ferredoxin reductase-like, C-terminal NADP-linked domain"/>
    <property type="match status" value="1"/>
</dbReference>
<evidence type="ECO:0000256" key="5">
    <source>
        <dbReference type="ARBA" id="ARBA00023004"/>
    </source>
</evidence>
<evidence type="ECO:0000256" key="6">
    <source>
        <dbReference type="ARBA" id="ARBA00023014"/>
    </source>
</evidence>
<organism evidence="9 12">
    <name type="scientific">Marinomonas gallaica</name>
    <dbReference type="NCBI Taxonomy" id="1806667"/>
    <lineage>
        <taxon>Bacteria</taxon>
        <taxon>Pseudomonadati</taxon>
        <taxon>Pseudomonadota</taxon>
        <taxon>Gammaproteobacteria</taxon>
        <taxon>Oceanospirillales</taxon>
        <taxon>Oceanospirillaceae</taxon>
        <taxon>Marinomonas</taxon>
    </lineage>
</organism>
<protein>
    <submittedName>
        <fullName evidence="9">Phenoxybenzoate dioxygenase subunit beta</fullName>
        <ecNumber evidence="9">1.-.-.-</ecNumber>
    </submittedName>
</protein>
<evidence type="ECO:0000313" key="12">
    <source>
        <dbReference type="Proteomes" id="UP000092871"/>
    </source>
</evidence>
<dbReference type="EMBL" id="FLRA01000002">
    <property type="protein sequence ID" value="SBT16141.1"/>
    <property type="molecule type" value="Genomic_DNA"/>
</dbReference>
<evidence type="ECO:0000256" key="3">
    <source>
        <dbReference type="ARBA" id="ARBA00022723"/>
    </source>
</evidence>
<reference evidence="10 11" key="1">
    <citation type="submission" date="2016-06" db="EMBL/GenBank/DDBJ databases">
        <authorList>
            <person name="Rodrigo-Torres L."/>
            <person name="Arahal D.R."/>
        </authorList>
    </citation>
    <scope>NUCLEOTIDE SEQUENCE [LARGE SCALE GENOMIC DNA]</scope>
    <source>
        <strain evidence="10 11">CECT 5116</strain>
    </source>
</reference>
<feature type="domain" description="2Fe-2S ferredoxin-type" evidence="7">
    <location>
        <begin position="237"/>
        <end position="322"/>
    </location>
</feature>
<dbReference type="RefSeq" id="WP_244502920.1">
    <property type="nucleotide sequence ID" value="NZ_CP187511.1"/>
</dbReference>
<dbReference type="CDD" id="cd00207">
    <property type="entry name" value="fer2"/>
    <property type="match status" value="1"/>
</dbReference>
<dbReference type="InterPro" id="IPR001041">
    <property type="entry name" value="2Fe-2S_ferredoxin-type"/>
</dbReference>
<dbReference type="PROSITE" id="PS51085">
    <property type="entry name" value="2FE2S_FER_2"/>
    <property type="match status" value="1"/>
</dbReference>
<dbReference type="InterPro" id="IPR012675">
    <property type="entry name" value="Beta-grasp_dom_sf"/>
</dbReference>
<evidence type="ECO:0000256" key="1">
    <source>
        <dbReference type="ARBA" id="ARBA00022630"/>
    </source>
</evidence>
<dbReference type="Pfam" id="PF00111">
    <property type="entry name" value="Fer2"/>
    <property type="match status" value="1"/>
</dbReference>
<dbReference type="Gene3D" id="2.40.30.10">
    <property type="entry name" value="Translation factors"/>
    <property type="match status" value="1"/>
</dbReference>
<sequence>MKAIMLDLVVSHILKETEDVIRLTLVKQDGGTLPSYQAGAHIELQLPSGLLRQYSLCRLPTTGKEFEVAVLRDPNSRGGSAEIHRLKQGDKLKAKLPQNHFPLNSPRLPALLMAAGIGVTPLMPMAQMLSKSGTEFLLHYSAKSAHHAAFYGTLKNASFSDKVKFHFTIEQGKRADIQALLASLPDKRDIYVCGPNGYIRTVLDLARSLGWPEAKLHHEFFKGVASPEMDSAPRETFQVKVASSGEVFDVEEGLSITQTLEINGIDIPISCEEGWCGTCMTRVVEGVPDHRDTFLSNDERASSNLIMPCCSRSRSDCLVLDI</sequence>
<evidence type="ECO:0000313" key="10">
    <source>
        <dbReference type="EMBL" id="SBT21189.1"/>
    </source>
</evidence>
<gene>
    <name evidence="9" type="primary">pobB_1</name>
    <name evidence="10" type="synonym">pobB_2</name>
    <name evidence="9" type="ORF">MGA5115_00215</name>
    <name evidence="10" type="ORF">MGA5116_01776</name>
</gene>
<evidence type="ECO:0000256" key="4">
    <source>
        <dbReference type="ARBA" id="ARBA00023002"/>
    </source>
</evidence>
<keyword evidence="4 9" id="KW-0560">Oxidoreductase</keyword>
<dbReference type="InterPro" id="IPR039261">
    <property type="entry name" value="FNR_nucleotide-bd"/>
</dbReference>
<dbReference type="Proteomes" id="UP000092871">
    <property type="component" value="Unassembled WGS sequence"/>
</dbReference>
<dbReference type="Gene3D" id="3.10.20.30">
    <property type="match status" value="1"/>
</dbReference>
<dbReference type="GO" id="GO:0051213">
    <property type="term" value="F:dioxygenase activity"/>
    <property type="evidence" value="ECO:0007669"/>
    <property type="project" value="UniProtKB-KW"/>
</dbReference>
<keyword evidence="9" id="KW-0223">Dioxygenase</keyword>
<evidence type="ECO:0000259" key="7">
    <source>
        <dbReference type="PROSITE" id="PS51085"/>
    </source>
</evidence>
<evidence type="ECO:0000256" key="2">
    <source>
        <dbReference type="ARBA" id="ARBA00022714"/>
    </source>
</evidence>